<sequence>MKNLKENEREVIKLINFFRKRAERLIEEGALSDEEQQVTTSCQKLEESLYIHAANREAVLEKRDQLNTIVKDNAACPKCENNSHLKFVTVEKNEQGWKSNRYKCRRCNIAFTWNRPNNPWDLVPFLKVVVADMDAAAQDENETEQARQVAAYNRDMMLENLAKLEPVLQSSDEELAEMEAREREMSKLIHQFKNYLLIEKIKLDTWVEPKSLRD</sequence>
<reference evidence="2" key="1">
    <citation type="journal article" date="2019" name="Int. J. Syst. Evol. Microbiol.">
        <title>The Global Catalogue of Microorganisms (GCM) 10K type strain sequencing project: providing services to taxonomists for standard genome sequencing and annotation.</title>
        <authorList>
            <consortium name="The Broad Institute Genomics Platform"/>
            <consortium name="The Broad Institute Genome Sequencing Center for Infectious Disease"/>
            <person name="Wu L."/>
            <person name="Ma J."/>
        </authorList>
    </citation>
    <scope>NUCLEOTIDE SEQUENCE [LARGE SCALE GENOMIC DNA]</scope>
    <source>
        <strain evidence="2">KACC 12602</strain>
    </source>
</reference>
<dbReference type="EMBL" id="JBHSKT010000009">
    <property type="protein sequence ID" value="MFC5271799.1"/>
    <property type="molecule type" value="Genomic_DNA"/>
</dbReference>
<accession>A0ABW0EG01</accession>
<organism evidence="1 2">
    <name type="scientific">Adhaeribacter terreus</name>
    <dbReference type="NCBI Taxonomy" id="529703"/>
    <lineage>
        <taxon>Bacteria</taxon>
        <taxon>Pseudomonadati</taxon>
        <taxon>Bacteroidota</taxon>
        <taxon>Cytophagia</taxon>
        <taxon>Cytophagales</taxon>
        <taxon>Hymenobacteraceae</taxon>
        <taxon>Adhaeribacter</taxon>
    </lineage>
</organism>
<protein>
    <submittedName>
        <fullName evidence="1">Uncharacterized protein</fullName>
    </submittedName>
</protein>
<proteinExistence type="predicted"/>
<gene>
    <name evidence="1" type="ORF">ACFPIB_14370</name>
</gene>
<name>A0ABW0EG01_9BACT</name>
<evidence type="ECO:0000313" key="1">
    <source>
        <dbReference type="EMBL" id="MFC5271799.1"/>
    </source>
</evidence>
<evidence type="ECO:0000313" key="2">
    <source>
        <dbReference type="Proteomes" id="UP001596161"/>
    </source>
</evidence>
<comment type="caution">
    <text evidence="1">The sequence shown here is derived from an EMBL/GenBank/DDBJ whole genome shotgun (WGS) entry which is preliminary data.</text>
</comment>
<dbReference type="RefSeq" id="WP_378018158.1">
    <property type="nucleotide sequence ID" value="NZ_JBHSKT010000009.1"/>
</dbReference>
<dbReference type="Proteomes" id="UP001596161">
    <property type="component" value="Unassembled WGS sequence"/>
</dbReference>
<keyword evidence="2" id="KW-1185">Reference proteome</keyword>